<evidence type="ECO:0000313" key="7">
    <source>
        <dbReference type="EMBL" id="PQD97144.1"/>
    </source>
</evidence>
<keyword evidence="5" id="KW-0460">Magnesium</keyword>
<keyword evidence="8" id="KW-1185">Reference proteome</keyword>
<dbReference type="PROSITE" id="PS00893">
    <property type="entry name" value="NUDIX_BOX"/>
    <property type="match status" value="1"/>
</dbReference>
<dbReference type="Gene3D" id="3.90.79.10">
    <property type="entry name" value="Nucleoside Triphosphate Pyrophosphohydrolase"/>
    <property type="match status" value="1"/>
</dbReference>
<dbReference type="PANTHER" id="PTHR43758">
    <property type="entry name" value="7,8-DIHYDRO-8-OXOGUANINE TRIPHOSPHATASE"/>
    <property type="match status" value="1"/>
</dbReference>
<keyword evidence="4" id="KW-0378">Hydrolase</keyword>
<evidence type="ECO:0000256" key="5">
    <source>
        <dbReference type="ARBA" id="ARBA00022842"/>
    </source>
</evidence>
<organism evidence="7 8">
    <name type="scientific">Pradoshia eiseniae</name>
    <dbReference type="NCBI Taxonomy" id="2064768"/>
    <lineage>
        <taxon>Bacteria</taxon>
        <taxon>Bacillati</taxon>
        <taxon>Bacillota</taxon>
        <taxon>Bacilli</taxon>
        <taxon>Bacillales</taxon>
        <taxon>Bacillaceae</taxon>
        <taxon>Pradoshia</taxon>
    </lineage>
</organism>
<evidence type="ECO:0000256" key="3">
    <source>
        <dbReference type="ARBA" id="ARBA00022723"/>
    </source>
</evidence>
<comment type="caution">
    <text evidence="7">The sequence shown here is derived from an EMBL/GenBank/DDBJ whole genome shotgun (WGS) entry which is preliminary data.</text>
</comment>
<dbReference type="EMBL" id="PKOZ01000001">
    <property type="protein sequence ID" value="PQD97144.1"/>
    <property type="molecule type" value="Genomic_DNA"/>
</dbReference>
<dbReference type="GO" id="GO:0016818">
    <property type="term" value="F:hydrolase activity, acting on acid anhydrides, in phosphorus-containing anhydrides"/>
    <property type="evidence" value="ECO:0007669"/>
    <property type="project" value="TreeGrafter"/>
</dbReference>
<dbReference type="GO" id="GO:0046872">
    <property type="term" value="F:metal ion binding"/>
    <property type="evidence" value="ECO:0007669"/>
    <property type="project" value="UniProtKB-KW"/>
</dbReference>
<dbReference type="GO" id="GO:0005737">
    <property type="term" value="C:cytoplasm"/>
    <property type="evidence" value="ECO:0007669"/>
    <property type="project" value="TreeGrafter"/>
</dbReference>
<dbReference type="PANTHER" id="PTHR43758:SF2">
    <property type="entry name" value="OXIDIZED PURINE NUCLEOSIDE TRIPHOSPHATE HYDROLASE"/>
    <property type="match status" value="1"/>
</dbReference>
<gene>
    <name evidence="7" type="ORF">CYL18_04530</name>
</gene>
<accession>A0A2S7N540</accession>
<protein>
    <submittedName>
        <fullName evidence="7">DNA mismatch repair protein MutT</fullName>
    </submittedName>
</protein>
<feature type="domain" description="Nudix hydrolase" evidence="6">
    <location>
        <begin position="1"/>
        <end position="133"/>
    </location>
</feature>
<dbReference type="OrthoDB" id="9804563at2"/>
<name>A0A2S7N540_9BACI</name>
<dbReference type="Proteomes" id="UP000239663">
    <property type="component" value="Unassembled WGS sequence"/>
</dbReference>
<dbReference type="AlphaFoldDB" id="A0A2S7N540"/>
<dbReference type="InterPro" id="IPR015797">
    <property type="entry name" value="NUDIX_hydrolase-like_dom_sf"/>
</dbReference>
<evidence type="ECO:0000313" key="8">
    <source>
        <dbReference type="Proteomes" id="UP000239663"/>
    </source>
</evidence>
<evidence type="ECO:0000256" key="1">
    <source>
        <dbReference type="ARBA" id="ARBA00001946"/>
    </source>
</evidence>
<keyword evidence="3" id="KW-0479">Metal-binding</keyword>
<comment type="similarity">
    <text evidence="2">Belongs to the Nudix hydrolase family.</text>
</comment>
<dbReference type="PROSITE" id="PS51462">
    <property type="entry name" value="NUDIX"/>
    <property type="match status" value="1"/>
</dbReference>
<dbReference type="Pfam" id="PF00293">
    <property type="entry name" value="NUDIX"/>
    <property type="match status" value="1"/>
</dbReference>
<sequence>MYKYTLCFLKRKDEILMLNRDFAPVQGLWNGIGGKMKEGETPLDCIIREIDEETGISIKPEEVTFKGIITWETDLGYQDGLYVFLADIPSATHYETPQKTAEGILDWKKISWLLAPGQLGAGEMIPHYLLNVLNCREPLKHVCILQDKKLISYEFTHLS</sequence>
<proteinExistence type="inferred from homology"/>
<evidence type="ECO:0000259" key="6">
    <source>
        <dbReference type="PROSITE" id="PS51462"/>
    </source>
</evidence>
<dbReference type="InterPro" id="IPR000086">
    <property type="entry name" value="NUDIX_hydrolase_dom"/>
</dbReference>
<reference evidence="7 8" key="1">
    <citation type="submission" date="2017-12" db="EMBL/GenBank/DDBJ databases">
        <title>Taxonomic description and draft genome of Pradoshia cofamensis Gen. nov., sp. nov., a thermotolerant bacillale isolated from anterior gut of earthworm Eisenia fetida.</title>
        <authorList>
            <person name="Saha T."/>
            <person name="Chakraborty R."/>
        </authorList>
    </citation>
    <scope>NUCLEOTIDE SEQUENCE [LARGE SCALE GENOMIC DNA]</scope>
    <source>
        <strain evidence="7 8">EAG3</strain>
    </source>
</reference>
<dbReference type="SUPFAM" id="SSF55811">
    <property type="entry name" value="Nudix"/>
    <property type="match status" value="1"/>
</dbReference>
<dbReference type="InterPro" id="IPR020084">
    <property type="entry name" value="NUDIX_hydrolase_CS"/>
</dbReference>
<dbReference type="CDD" id="cd18886">
    <property type="entry name" value="NUDIX_MutT_Nudt1"/>
    <property type="match status" value="1"/>
</dbReference>
<evidence type="ECO:0000256" key="2">
    <source>
        <dbReference type="ARBA" id="ARBA00005582"/>
    </source>
</evidence>
<evidence type="ECO:0000256" key="4">
    <source>
        <dbReference type="ARBA" id="ARBA00022801"/>
    </source>
</evidence>
<comment type="cofactor">
    <cofactor evidence="1">
        <name>Mg(2+)</name>
        <dbReference type="ChEBI" id="CHEBI:18420"/>
    </cofactor>
</comment>